<name>A0ABN8SE31_9CNID</name>
<dbReference type="Gene3D" id="3.40.50.300">
    <property type="entry name" value="P-loop containing nucleotide triphosphate hydrolases"/>
    <property type="match status" value="1"/>
</dbReference>
<dbReference type="Pfam" id="PF00270">
    <property type="entry name" value="DEAD"/>
    <property type="match status" value="1"/>
</dbReference>
<gene>
    <name evidence="6" type="ORF">PEVE_00019800</name>
</gene>
<evidence type="ECO:0000256" key="1">
    <source>
        <dbReference type="ARBA" id="ARBA00005446"/>
    </source>
</evidence>
<dbReference type="Proteomes" id="UP001159427">
    <property type="component" value="Unassembled WGS sequence"/>
</dbReference>
<evidence type="ECO:0000313" key="7">
    <source>
        <dbReference type="Proteomes" id="UP001159427"/>
    </source>
</evidence>
<dbReference type="InterPro" id="IPR011545">
    <property type="entry name" value="DEAD/DEAH_box_helicase_dom"/>
</dbReference>
<dbReference type="SUPFAM" id="SSF52540">
    <property type="entry name" value="P-loop containing nucleoside triphosphate hydrolases"/>
    <property type="match status" value="1"/>
</dbReference>
<sequence length="132" mass="14195">MADKLQACLEKIPNITSLKQEQTQAVGALLAGKDVLAILPGGFGKSLIYQVFSMAQTSANASVLVISPLNTIVEEQAKEMNGLGIRSVHLKPDIEDCLHDISDGHFRMIFASAEDCLSKRGAEPHSLFSNCP</sequence>
<keyword evidence="7" id="KW-1185">Reference proteome</keyword>
<dbReference type="EMBL" id="CALNXI010002668">
    <property type="protein sequence ID" value="CAH3189848.1"/>
    <property type="molecule type" value="Genomic_DNA"/>
</dbReference>
<evidence type="ECO:0000256" key="4">
    <source>
        <dbReference type="ARBA" id="ARBA00023242"/>
    </source>
</evidence>
<evidence type="ECO:0000256" key="2">
    <source>
        <dbReference type="ARBA" id="ARBA00023125"/>
    </source>
</evidence>
<keyword evidence="3" id="KW-0413">Isomerase</keyword>
<comment type="caution">
    <text evidence="6">The sequence shown here is derived from an EMBL/GenBank/DDBJ whole genome shotgun (WGS) entry which is preliminary data.</text>
</comment>
<evidence type="ECO:0000259" key="5">
    <source>
        <dbReference type="Pfam" id="PF00270"/>
    </source>
</evidence>
<evidence type="ECO:0000313" key="6">
    <source>
        <dbReference type="EMBL" id="CAH3189848.1"/>
    </source>
</evidence>
<protein>
    <recommendedName>
        <fullName evidence="5">DEAD/DEAH-box helicase domain-containing protein</fullName>
    </recommendedName>
</protein>
<proteinExistence type="inferred from homology"/>
<evidence type="ECO:0000256" key="3">
    <source>
        <dbReference type="ARBA" id="ARBA00023235"/>
    </source>
</evidence>
<comment type="similarity">
    <text evidence="1">Belongs to the helicase family. RecQ subfamily.</text>
</comment>
<keyword evidence="4" id="KW-0539">Nucleus</keyword>
<feature type="domain" description="DEAD/DEAH-box helicase" evidence="5">
    <location>
        <begin position="21"/>
        <end position="86"/>
    </location>
</feature>
<keyword evidence="2" id="KW-0238">DNA-binding</keyword>
<dbReference type="InterPro" id="IPR027417">
    <property type="entry name" value="P-loop_NTPase"/>
</dbReference>
<organism evidence="6 7">
    <name type="scientific">Porites evermanni</name>
    <dbReference type="NCBI Taxonomy" id="104178"/>
    <lineage>
        <taxon>Eukaryota</taxon>
        <taxon>Metazoa</taxon>
        <taxon>Cnidaria</taxon>
        <taxon>Anthozoa</taxon>
        <taxon>Hexacorallia</taxon>
        <taxon>Scleractinia</taxon>
        <taxon>Fungiina</taxon>
        <taxon>Poritidae</taxon>
        <taxon>Porites</taxon>
    </lineage>
</organism>
<accession>A0ABN8SE31</accession>
<reference evidence="6 7" key="1">
    <citation type="submission" date="2022-05" db="EMBL/GenBank/DDBJ databases">
        <authorList>
            <consortium name="Genoscope - CEA"/>
            <person name="William W."/>
        </authorList>
    </citation>
    <scope>NUCLEOTIDE SEQUENCE [LARGE SCALE GENOMIC DNA]</scope>
</reference>
<dbReference type="PANTHER" id="PTHR13710:SF153">
    <property type="entry name" value="RECQ-LIKE DNA HELICASE BLM"/>
    <property type="match status" value="1"/>
</dbReference>
<dbReference type="PANTHER" id="PTHR13710">
    <property type="entry name" value="DNA HELICASE RECQ FAMILY MEMBER"/>
    <property type="match status" value="1"/>
</dbReference>